<reference evidence="12" key="1">
    <citation type="journal article" date="2021" name="PeerJ">
        <title>Extensive microbial diversity within the chicken gut microbiome revealed by metagenomics and culture.</title>
        <authorList>
            <person name="Gilroy R."/>
            <person name="Ravi A."/>
            <person name="Getino M."/>
            <person name="Pursley I."/>
            <person name="Horton D.L."/>
            <person name="Alikhan N.F."/>
            <person name="Baker D."/>
            <person name="Gharbi K."/>
            <person name="Hall N."/>
            <person name="Watson M."/>
            <person name="Adriaenssens E.M."/>
            <person name="Foster-Nyarko E."/>
            <person name="Jarju S."/>
            <person name="Secka A."/>
            <person name="Antonio M."/>
            <person name="Oren A."/>
            <person name="Chaudhuri R.R."/>
            <person name="La Ragione R."/>
            <person name="Hildebrand F."/>
            <person name="Pallen M.J."/>
        </authorList>
    </citation>
    <scope>NUCLEOTIDE SEQUENCE</scope>
    <source>
        <strain evidence="12">A5-1222</strain>
    </source>
</reference>
<feature type="transmembrane region" description="Helical" evidence="9">
    <location>
        <begin position="239"/>
        <end position="256"/>
    </location>
</feature>
<dbReference type="InterPro" id="IPR039421">
    <property type="entry name" value="Type_1_exporter"/>
</dbReference>
<dbReference type="InterPro" id="IPR003593">
    <property type="entry name" value="AAA+_ATPase"/>
</dbReference>
<dbReference type="Proteomes" id="UP000824247">
    <property type="component" value="Unassembled WGS sequence"/>
</dbReference>
<comment type="similarity">
    <text evidence="2">Belongs to the ABC transporter superfamily.</text>
</comment>
<dbReference type="InterPro" id="IPR027417">
    <property type="entry name" value="P-loop_NTPase"/>
</dbReference>
<evidence type="ECO:0000256" key="2">
    <source>
        <dbReference type="ARBA" id="ARBA00005417"/>
    </source>
</evidence>
<feature type="transmembrane region" description="Helical" evidence="9">
    <location>
        <begin position="320"/>
        <end position="345"/>
    </location>
</feature>
<feature type="transmembrane region" description="Helical" evidence="9">
    <location>
        <begin position="130"/>
        <end position="154"/>
    </location>
</feature>
<feature type="domain" description="ABC transmembrane type-1" evidence="11">
    <location>
        <begin position="87"/>
        <end position="406"/>
    </location>
</feature>
<dbReference type="SUPFAM" id="SSF90123">
    <property type="entry name" value="ABC transporter transmembrane region"/>
    <property type="match status" value="1"/>
</dbReference>
<dbReference type="Gene3D" id="1.20.1560.10">
    <property type="entry name" value="ABC transporter type 1, transmembrane domain"/>
    <property type="match status" value="1"/>
</dbReference>
<dbReference type="CDD" id="cd18547">
    <property type="entry name" value="ABC_6TM_Tm288_like"/>
    <property type="match status" value="1"/>
</dbReference>
<dbReference type="EMBL" id="JAHLFM010000017">
    <property type="protein sequence ID" value="MBU3830723.1"/>
    <property type="molecule type" value="Genomic_DNA"/>
</dbReference>
<feature type="transmembrane region" description="Helical" evidence="9">
    <location>
        <begin position="213"/>
        <end position="233"/>
    </location>
</feature>
<gene>
    <name evidence="12" type="ORF">H9897_00970</name>
</gene>
<dbReference type="FunFam" id="3.40.50.300:FF:000287">
    <property type="entry name" value="Multidrug ABC transporter ATP-binding protein"/>
    <property type="match status" value="1"/>
</dbReference>
<dbReference type="Pfam" id="PF00005">
    <property type="entry name" value="ABC_tran"/>
    <property type="match status" value="1"/>
</dbReference>
<keyword evidence="7 9" id="KW-1133">Transmembrane helix</keyword>
<evidence type="ECO:0000259" key="10">
    <source>
        <dbReference type="PROSITE" id="PS50893"/>
    </source>
</evidence>
<organism evidence="12 13">
    <name type="scientific">Candidatus Ureaplasma intestinipullorum</name>
    <dbReference type="NCBI Taxonomy" id="2838770"/>
    <lineage>
        <taxon>Bacteria</taxon>
        <taxon>Bacillati</taxon>
        <taxon>Mycoplasmatota</taxon>
        <taxon>Mycoplasmoidales</taxon>
        <taxon>Mycoplasmoidaceae</taxon>
        <taxon>Ureaplasma</taxon>
    </lineage>
</organism>
<dbReference type="CDD" id="cd03254">
    <property type="entry name" value="ABCC_Glucan_exporter_like"/>
    <property type="match status" value="1"/>
</dbReference>
<dbReference type="SMART" id="SM00382">
    <property type="entry name" value="AAA"/>
    <property type="match status" value="1"/>
</dbReference>
<dbReference type="PROSITE" id="PS00211">
    <property type="entry name" value="ABC_TRANSPORTER_1"/>
    <property type="match status" value="1"/>
</dbReference>
<evidence type="ECO:0000256" key="3">
    <source>
        <dbReference type="ARBA" id="ARBA00022448"/>
    </source>
</evidence>
<reference evidence="12" key="2">
    <citation type="submission" date="2021-04" db="EMBL/GenBank/DDBJ databases">
        <authorList>
            <person name="Gilroy R."/>
        </authorList>
    </citation>
    <scope>NUCLEOTIDE SEQUENCE</scope>
    <source>
        <strain evidence="12">A5-1222</strain>
    </source>
</reference>
<evidence type="ECO:0000256" key="6">
    <source>
        <dbReference type="ARBA" id="ARBA00022840"/>
    </source>
</evidence>
<dbReference type="GO" id="GO:0016887">
    <property type="term" value="F:ATP hydrolysis activity"/>
    <property type="evidence" value="ECO:0007669"/>
    <property type="project" value="InterPro"/>
</dbReference>
<dbReference type="AlphaFoldDB" id="A0A9E2KW27"/>
<dbReference type="GO" id="GO:0005886">
    <property type="term" value="C:plasma membrane"/>
    <property type="evidence" value="ECO:0007669"/>
    <property type="project" value="UniProtKB-SubCell"/>
</dbReference>
<dbReference type="PROSITE" id="PS50893">
    <property type="entry name" value="ABC_TRANSPORTER_2"/>
    <property type="match status" value="1"/>
</dbReference>
<feature type="domain" description="ABC transporter" evidence="10">
    <location>
        <begin position="490"/>
        <end position="726"/>
    </location>
</feature>
<dbReference type="Gene3D" id="3.40.50.300">
    <property type="entry name" value="P-loop containing nucleotide triphosphate hydrolases"/>
    <property type="match status" value="1"/>
</dbReference>
<dbReference type="InterPro" id="IPR036640">
    <property type="entry name" value="ABC1_TM_sf"/>
</dbReference>
<comment type="subcellular location">
    <subcellularLocation>
        <location evidence="1">Cell membrane</location>
        <topology evidence="1">Multi-pass membrane protein</topology>
    </subcellularLocation>
</comment>
<dbReference type="PANTHER" id="PTHR24221:SF654">
    <property type="entry name" value="ATP-BINDING CASSETTE SUB-FAMILY B MEMBER 6"/>
    <property type="match status" value="1"/>
</dbReference>
<dbReference type="GO" id="GO:0140359">
    <property type="term" value="F:ABC-type transporter activity"/>
    <property type="evidence" value="ECO:0007669"/>
    <property type="project" value="InterPro"/>
</dbReference>
<dbReference type="PANTHER" id="PTHR24221">
    <property type="entry name" value="ATP-BINDING CASSETTE SUB-FAMILY B"/>
    <property type="match status" value="1"/>
</dbReference>
<dbReference type="InterPro" id="IPR011527">
    <property type="entry name" value="ABC1_TM_dom"/>
</dbReference>
<dbReference type="InterPro" id="IPR017871">
    <property type="entry name" value="ABC_transporter-like_CS"/>
</dbReference>
<dbReference type="InterPro" id="IPR003439">
    <property type="entry name" value="ABC_transporter-like_ATP-bd"/>
</dbReference>
<keyword evidence="5" id="KW-0547">Nucleotide-binding</keyword>
<accession>A0A9E2KW27</accession>
<keyword evidence="3" id="KW-0813">Transport</keyword>
<sequence length="731" mass="82691">MKWNKKNNFESPNIELTNQYNEMINNNIDEFIKNLDSGKIQINCLNNEQQKIISKYRSKLSKKNSKEAIRTLFKFMADYKILLIVLAIITIISVAMSCLAIFTLKYLTELIGRLEQDATINNTPITSNSLFLNFCLFGGFSLIFYFLNAATMWWQSRTMAKLSQKIGYGIRQKLFRKIQKLPVKYFDQHSSGDLMSKFTNDVNNITNALSENLTILVNGFFMILAMFITMFLISPYLTLITLAIIPVMYVPVAFIIKKSKPSFAKTQKYIGELNGFAEEMISGQSIITLYRQEENINKEFIKYNDKLNNESQKSQSITSAIFPIANFFINFSSIIITFFGIIFVVSGVDKGFNGIALPDLNHLNSNNNGVNTAFTAITTIATFSMVSRNFFQPVAQISNITNILLMALAGANRAFQVFDEQNEVTKNEHVILNINDEKDSNKNTGYNSLSDLFKINLNNNQDIKYPNLNPEDGDVLPNKKYSELLTNDSVKVKDLNFSYVPNKQILFDVNIDVKPGQTIAIVGPTGSGKSTFINLLTKFYDIHDGDILIGDKEISIKEITKFSMRKNVSIVLQDTFLFNVSIKENIRYGKLDATDDEIINAAKTANAHNFIMQLPNGYNTVLNDNGDSLSQGQRQLLAIARAVLSTSNILILDEATSSIDTKTELEVQTAMARLTKNKTSFVIAHRLSTIEKADQILVLKDGRIIERGTHQELIEAKGFYYNLHNSQFYEE</sequence>
<evidence type="ECO:0000256" key="7">
    <source>
        <dbReference type="ARBA" id="ARBA00022989"/>
    </source>
</evidence>
<dbReference type="SUPFAM" id="SSF52540">
    <property type="entry name" value="P-loop containing nucleoside triphosphate hydrolases"/>
    <property type="match status" value="1"/>
</dbReference>
<protein>
    <submittedName>
        <fullName evidence="12">ABC transporter ATP-binding protein/permease</fullName>
    </submittedName>
</protein>
<dbReference type="PROSITE" id="PS50929">
    <property type="entry name" value="ABC_TM1F"/>
    <property type="match status" value="1"/>
</dbReference>
<dbReference type="Pfam" id="PF00664">
    <property type="entry name" value="ABC_membrane"/>
    <property type="match status" value="1"/>
</dbReference>
<evidence type="ECO:0000256" key="1">
    <source>
        <dbReference type="ARBA" id="ARBA00004651"/>
    </source>
</evidence>
<dbReference type="GO" id="GO:0034040">
    <property type="term" value="F:ATPase-coupled lipid transmembrane transporter activity"/>
    <property type="evidence" value="ECO:0007669"/>
    <property type="project" value="TreeGrafter"/>
</dbReference>
<evidence type="ECO:0000256" key="9">
    <source>
        <dbReference type="SAM" id="Phobius"/>
    </source>
</evidence>
<name>A0A9E2KW27_9BACT</name>
<evidence type="ECO:0000259" key="11">
    <source>
        <dbReference type="PROSITE" id="PS50929"/>
    </source>
</evidence>
<evidence type="ECO:0000313" key="12">
    <source>
        <dbReference type="EMBL" id="MBU3830723.1"/>
    </source>
</evidence>
<evidence type="ECO:0000313" key="13">
    <source>
        <dbReference type="Proteomes" id="UP000824247"/>
    </source>
</evidence>
<feature type="transmembrane region" description="Helical" evidence="9">
    <location>
        <begin position="81"/>
        <end position="104"/>
    </location>
</feature>
<keyword evidence="6 12" id="KW-0067">ATP-binding</keyword>
<keyword evidence="4 9" id="KW-0812">Transmembrane</keyword>
<proteinExistence type="inferred from homology"/>
<keyword evidence="8 9" id="KW-0472">Membrane</keyword>
<comment type="caution">
    <text evidence="12">The sequence shown here is derived from an EMBL/GenBank/DDBJ whole genome shotgun (WGS) entry which is preliminary data.</text>
</comment>
<evidence type="ECO:0000256" key="4">
    <source>
        <dbReference type="ARBA" id="ARBA00022692"/>
    </source>
</evidence>
<dbReference type="GO" id="GO:0005524">
    <property type="term" value="F:ATP binding"/>
    <property type="evidence" value="ECO:0007669"/>
    <property type="project" value="UniProtKB-KW"/>
</dbReference>
<evidence type="ECO:0000256" key="8">
    <source>
        <dbReference type="ARBA" id="ARBA00023136"/>
    </source>
</evidence>
<evidence type="ECO:0000256" key="5">
    <source>
        <dbReference type="ARBA" id="ARBA00022741"/>
    </source>
</evidence>